<feature type="domain" description="NACHT" evidence="5">
    <location>
        <begin position="344"/>
        <end position="492"/>
    </location>
</feature>
<dbReference type="InterPro" id="IPR015943">
    <property type="entry name" value="WD40/YVTN_repeat-like_dom_sf"/>
</dbReference>
<dbReference type="InParanoid" id="A0A0C3IKF2"/>
<feature type="compositionally biased region" description="Polar residues" evidence="4">
    <location>
        <begin position="59"/>
        <end position="68"/>
    </location>
</feature>
<evidence type="ECO:0000259" key="5">
    <source>
        <dbReference type="PROSITE" id="PS50837"/>
    </source>
</evidence>
<dbReference type="PROSITE" id="PS50837">
    <property type="entry name" value="NACHT"/>
    <property type="match status" value="1"/>
</dbReference>
<feature type="compositionally biased region" description="Polar residues" evidence="4">
    <location>
        <begin position="17"/>
        <end position="27"/>
    </location>
</feature>
<feature type="repeat" description="WD" evidence="3">
    <location>
        <begin position="926"/>
        <end position="967"/>
    </location>
</feature>
<dbReference type="PANTHER" id="PTHR19848:SF8">
    <property type="entry name" value="F-BOX AND WD REPEAT DOMAIN CONTAINING 7"/>
    <property type="match status" value="1"/>
</dbReference>
<dbReference type="EMBL" id="KN832029">
    <property type="protein sequence ID" value="KIN97417.1"/>
    <property type="molecule type" value="Genomic_DNA"/>
</dbReference>
<dbReference type="InterPro" id="IPR019775">
    <property type="entry name" value="WD40_repeat_CS"/>
</dbReference>
<feature type="repeat" description="WD" evidence="3">
    <location>
        <begin position="1055"/>
        <end position="1096"/>
    </location>
</feature>
<dbReference type="PANTHER" id="PTHR19848">
    <property type="entry name" value="WD40 REPEAT PROTEIN"/>
    <property type="match status" value="1"/>
</dbReference>
<evidence type="ECO:0000256" key="4">
    <source>
        <dbReference type="SAM" id="MobiDB-lite"/>
    </source>
</evidence>
<dbReference type="Gene3D" id="2.130.10.10">
    <property type="entry name" value="YVTN repeat-like/Quinoprotein amine dehydrogenase"/>
    <property type="match status" value="6"/>
</dbReference>
<feature type="region of interest" description="Disordered" evidence="4">
    <location>
        <begin position="1"/>
        <end position="45"/>
    </location>
</feature>
<evidence type="ECO:0000256" key="2">
    <source>
        <dbReference type="ARBA" id="ARBA00022737"/>
    </source>
</evidence>
<feature type="repeat" description="WD" evidence="3">
    <location>
        <begin position="1184"/>
        <end position="1216"/>
    </location>
</feature>
<dbReference type="PROSITE" id="PS50294">
    <property type="entry name" value="WD_REPEATS_REGION"/>
    <property type="match status" value="12"/>
</dbReference>
<dbReference type="PRINTS" id="PR00320">
    <property type="entry name" value="GPROTEINBRPT"/>
</dbReference>
<dbReference type="Pfam" id="PF24883">
    <property type="entry name" value="NPHP3_N"/>
    <property type="match status" value="1"/>
</dbReference>
<dbReference type="CDD" id="cd00200">
    <property type="entry name" value="WD40"/>
    <property type="match status" value="2"/>
</dbReference>
<reference evidence="7" key="2">
    <citation type="submission" date="2015-01" db="EMBL/GenBank/DDBJ databases">
        <title>Evolutionary Origins and Diversification of the Mycorrhizal Mutualists.</title>
        <authorList>
            <consortium name="DOE Joint Genome Institute"/>
            <consortium name="Mycorrhizal Genomics Consortium"/>
            <person name="Kohler A."/>
            <person name="Kuo A."/>
            <person name="Nagy L.G."/>
            <person name="Floudas D."/>
            <person name="Copeland A."/>
            <person name="Barry K.W."/>
            <person name="Cichocki N."/>
            <person name="Veneault-Fourrey C."/>
            <person name="LaButti K."/>
            <person name="Lindquist E.A."/>
            <person name="Lipzen A."/>
            <person name="Lundell T."/>
            <person name="Morin E."/>
            <person name="Murat C."/>
            <person name="Riley R."/>
            <person name="Ohm R."/>
            <person name="Sun H."/>
            <person name="Tunlid A."/>
            <person name="Henrissat B."/>
            <person name="Grigoriev I.V."/>
            <person name="Hibbett D.S."/>
            <person name="Martin F."/>
        </authorList>
    </citation>
    <scope>NUCLEOTIDE SEQUENCE [LARGE SCALE GENOMIC DNA]</scope>
    <source>
        <strain evidence="7">Marx 270</strain>
    </source>
</reference>
<name>A0A0C3IKF2_PISTI</name>
<evidence type="ECO:0000313" key="7">
    <source>
        <dbReference type="Proteomes" id="UP000054217"/>
    </source>
</evidence>
<dbReference type="PROSITE" id="PS00678">
    <property type="entry name" value="WD_REPEATS_1"/>
    <property type="match status" value="1"/>
</dbReference>
<feature type="repeat" description="WD" evidence="3">
    <location>
        <begin position="1141"/>
        <end position="1182"/>
    </location>
</feature>
<dbReference type="Pfam" id="PF00400">
    <property type="entry name" value="WD40"/>
    <property type="match status" value="12"/>
</dbReference>
<feature type="repeat" description="WD" evidence="3">
    <location>
        <begin position="883"/>
        <end position="924"/>
    </location>
</feature>
<organism evidence="6 7">
    <name type="scientific">Pisolithus tinctorius Marx 270</name>
    <dbReference type="NCBI Taxonomy" id="870435"/>
    <lineage>
        <taxon>Eukaryota</taxon>
        <taxon>Fungi</taxon>
        <taxon>Dikarya</taxon>
        <taxon>Basidiomycota</taxon>
        <taxon>Agaricomycotina</taxon>
        <taxon>Agaricomycetes</taxon>
        <taxon>Agaricomycetidae</taxon>
        <taxon>Boletales</taxon>
        <taxon>Sclerodermatineae</taxon>
        <taxon>Pisolithaceae</taxon>
        <taxon>Pisolithus</taxon>
    </lineage>
</organism>
<dbReference type="Gene3D" id="3.40.50.300">
    <property type="entry name" value="P-loop containing nucleotide triphosphate hydrolases"/>
    <property type="match status" value="1"/>
</dbReference>
<dbReference type="OrthoDB" id="163438at2759"/>
<dbReference type="InterPro" id="IPR001680">
    <property type="entry name" value="WD40_rpt"/>
</dbReference>
<feature type="repeat" description="WD" evidence="3">
    <location>
        <begin position="1012"/>
        <end position="1053"/>
    </location>
</feature>
<proteinExistence type="predicted"/>
<feature type="compositionally biased region" description="Basic residues" evidence="4">
    <location>
        <begin position="1"/>
        <end position="16"/>
    </location>
</feature>
<feature type="repeat" description="WD" evidence="3">
    <location>
        <begin position="1313"/>
        <end position="1354"/>
    </location>
</feature>
<dbReference type="SUPFAM" id="SSF50978">
    <property type="entry name" value="WD40 repeat-like"/>
    <property type="match status" value="2"/>
</dbReference>
<protein>
    <recommendedName>
        <fullName evidence="5">NACHT domain-containing protein</fullName>
    </recommendedName>
</protein>
<sequence>MARQHSKKHHLFKCWKSRSTSNLSSGPAQAPSEGSVSTTETSSNGFRGTLARMRRLHQSNHSQLSSVTPAVVGASTSGGTQEQQGQSQAVPSKDNQKATNRTELEPAPEKDINDAVRAFDNMDPMSRLGEGAGNIVTDANIAFTDIQNFTATYLQPFQVFNEVVTTLSNVHPYAQIALGILTAASQLLMKQANLDKAVSGLLQTIRSVYEFLTEEDTINNIDNMKDTLAKIARVISDSAQFIKDYSETKSFWKRTGKNIGSKTQAIVDDYTTTLNDLMQQYRDHAVQDIQINVHRVLEDLNLEGMAYAGGAGLDMAKICLDGTRTEILREIISWIADPRIDAPRIMWLQGQAGRGKSAVAHTIAAWIKDAGGLGSCFCFAHDRLADHREEKILTTIARDLADRDSAFRRALADVVSKDHSLKATRDATQQWQRLILEPLSKVNREIVGNVVVVIDALDESGTDASRSRILSLLASEEAAHLPANFRILLTSRLLPDIEEAFNDCQHVTVTSLDGVPLASAKRDIHLFVSNELCHRRFKDTIGPKEIDQITQKSDGLFQWAKLACEFIKRKSAGRTLRERFDDIIALRSGEGGTLLDKTYTTILESAVPPTNRISLARFRSVMRQILTTLVPLPMSTLQVMRKNFPNEEDHYDVVVILEFMAPVLSGITDSSPVRPLHASFPDFLTDRSRSGNYFIDTSGAYDLAFASLQILCKELQFNICGLESSYFSNSEVPDLQQKIDKFITRHLSYSCQFWAQHLQTTTFDLDLAKLVAIIVGSEKILFWLETLSIIGELGKAVDALICTATWLLDQPGFEDTLGMVQDGIKLIWNFGGAISHSAPHLYISALPFTPSNTRLSKILLPKFCQLLGVPVGGLKEWTATQLALEHASVVTSVVFSPDGKRIVSGSEDNTMRIWDAERGVQIGSPLEGHKNKVQSVTFSPDGKRIVSGSHDKTVRIWDAERGVQIGSPLQGHTEWVLSIAFSPDGKRIVSGSKDKTVRVWDAGRGVQDGNPLQGHTDCVQSVAFSPDSKRIVSGSCDDTVRIWDAERGVQIGSPLQGHGDVVCSVGFSPDGKRIVSGSDDYTVRIWDAEGCRQVGTLVQGHAGVICSIALSPDGKRIVSGSEDKTVRIWDAERGMQIGSPLEGHTGKVKSVAFSPDGKRIVSGSEDNTVRIWDAEGAVQIGSPLQGHSDAVQSVAFSPDGERIVSGSYDNTVRIWDAEQRVQIYCLPQGHTAPVHTVAFSPDGKRIVSGSNDNTVRVWDAEGCVQVGSPLHGHKNAVQSVAFSPDGKRIVSGSHDKTVRIWDAERGMQIGTPLEGHVDTVWSVAFSPDGQKIVSGSEDKRMRIWDAKEGVQIYCLPQGHTGAVSTVAFSHDGKRVISGSFDYTMRVWDTQIYEDMITSHQKMKLSAYYPEGFKTHPIRFSSVPSHALHDSEQLLDGFQPEDVDGWLEPVKLHPDGWFRGPKGGLLLWLPPSFWKPFYSSCNKVVIPSDCCTELDLGHMVHGDKWHKCLKTDA</sequence>
<feature type="region of interest" description="Disordered" evidence="4">
    <location>
        <begin position="57"/>
        <end position="111"/>
    </location>
</feature>
<dbReference type="SMART" id="SM00320">
    <property type="entry name" value="WD40"/>
    <property type="match status" value="12"/>
</dbReference>
<dbReference type="PROSITE" id="PS50082">
    <property type="entry name" value="WD_REPEATS_2"/>
    <property type="match status" value="12"/>
</dbReference>
<dbReference type="STRING" id="870435.A0A0C3IKF2"/>
<dbReference type="Proteomes" id="UP000054217">
    <property type="component" value="Unassembled WGS sequence"/>
</dbReference>
<dbReference type="InterPro" id="IPR027417">
    <property type="entry name" value="P-loop_NTPase"/>
</dbReference>
<feature type="repeat" description="WD" evidence="3">
    <location>
        <begin position="1227"/>
        <end position="1259"/>
    </location>
</feature>
<feature type="compositionally biased region" description="Basic and acidic residues" evidence="4">
    <location>
        <begin position="94"/>
        <end position="111"/>
    </location>
</feature>
<accession>A0A0C3IKF2</accession>
<evidence type="ECO:0000256" key="3">
    <source>
        <dbReference type="PROSITE-ProRule" id="PRU00221"/>
    </source>
</evidence>
<dbReference type="InterPro" id="IPR036322">
    <property type="entry name" value="WD40_repeat_dom_sf"/>
</dbReference>
<feature type="compositionally biased region" description="Low complexity" evidence="4">
    <location>
        <begin position="32"/>
        <end position="43"/>
    </location>
</feature>
<evidence type="ECO:0000256" key="1">
    <source>
        <dbReference type="ARBA" id="ARBA00022574"/>
    </source>
</evidence>
<reference evidence="6 7" key="1">
    <citation type="submission" date="2014-04" db="EMBL/GenBank/DDBJ databases">
        <authorList>
            <consortium name="DOE Joint Genome Institute"/>
            <person name="Kuo A."/>
            <person name="Kohler A."/>
            <person name="Costa M.D."/>
            <person name="Nagy L.G."/>
            <person name="Floudas D."/>
            <person name="Copeland A."/>
            <person name="Barry K.W."/>
            <person name="Cichocki N."/>
            <person name="Veneault-Fourrey C."/>
            <person name="LaButti K."/>
            <person name="Lindquist E.A."/>
            <person name="Lipzen A."/>
            <person name="Lundell T."/>
            <person name="Morin E."/>
            <person name="Murat C."/>
            <person name="Sun H."/>
            <person name="Tunlid A."/>
            <person name="Henrissat B."/>
            <person name="Grigoriev I.V."/>
            <person name="Hibbett D.S."/>
            <person name="Martin F."/>
            <person name="Nordberg H.P."/>
            <person name="Cantor M.N."/>
            <person name="Hua S.X."/>
        </authorList>
    </citation>
    <scope>NUCLEOTIDE SEQUENCE [LARGE SCALE GENOMIC DNA]</scope>
    <source>
        <strain evidence="6 7">Marx 270</strain>
    </source>
</reference>
<feature type="repeat" description="WD" evidence="3">
    <location>
        <begin position="1098"/>
        <end position="1139"/>
    </location>
</feature>
<dbReference type="HOGENOM" id="CLU_000288_6_3_1"/>
<evidence type="ECO:0000313" key="6">
    <source>
        <dbReference type="EMBL" id="KIN97417.1"/>
    </source>
</evidence>
<feature type="repeat" description="WD" evidence="3">
    <location>
        <begin position="1270"/>
        <end position="1311"/>
    </location>
</feature>
<feature type="compositionally biased region" description="Low complexity" evidence="4">
    <location>
        <begin position="73"/>
        <end position="89"/>
    </location>
</feature>
<feature type="repeat" description="WD" evidence="3">
    <location>
        <begin position="969"/>
        <end position="1001"/>
    </location>
</feature>
<keyword evidence="7" id="KW-1185">Reference proteome</keyword>
<dbReference type="InterPro" id="IPR007111">
    <property type="entry name" value="NACHT_NTPase"/>
</dbReference>
<feature type="repeat" description="WD" evidence="3">
    <location>
        <begin position="1356"/>
        <end position="1397"/>
    </location>
</feature>
<dbReference type="InterPro" id="IPR056884">
    <property type="entry name" value="NPHP3-like_N"/>
</dbReference>
<keyword evidence="2" id="KW-0677">Repeat</keyword>
<keyword evidence="1 3" id="KW-0853">WD repeat</keyword>
<dbReference type="InterPro" id="IPR020472">
    <property type="entry name" value="WD40_PAC1"/>
</dbReference>
<gene>
    <name evidence="6" type="ORF">M404DRAFT_1006058</name>
</gene>
<dbReference type="SUPFAM" id="SSF52540">
    <property type="entry name" value="P-loop containing nucleoside triphosphate hydrolases"/>
    <property type="match status" value="1"/>
</dbReference>